<dbReference type="EMBL" id="CAJPWZ010001295">
    <property type="protein sequence ID" value="CAG2212353.1"/>
    <property type="molecule type" value="Genomic_DNA"/>
</dbReference>
<dbReference type="Gene3D" id="1.25.40.20">
    <property type="entry name" value="Ankyrin repeat-containing domain"/>
    <property type="match status" value="1"/>
</dbReference>
<protein>
    <submittedName>
        <fullName evidence="4">Uncharacterized protein</fullName>
    </submittedName>
</protein>
<accession>A0A8S3S1C3</accession>
<evidence type="ECO:0000256" key="3">
    <source>
        <dbReference type="PROSITE-ProRule" id="PRU00023"/>
    </source>
</evidence>
<sequence length="188" mass="21107">MKHSRFRIKLYTCLKSLKGKDITCDNNNSTPLHVVSEQGYDDLVFTLYQIKKDQINHQDKNKRTPLFMACLGGHDKVIHTILGIDNSSLHIADGEDLMPLDAASVNDHSSTVTLLLKKGANVNRKDKILKRTALQRACESGSREVVNLLLTHKTEIKNPDSKGLKAIHIACQRGHDDVVELLLKFKKT</sequence>
<name>A0A8S3S1C3_MYTED</name>
<evidence type="ECO:0000313" key="4">
    <source>
        <dbReference type="EMBL" id="CAG2212353.1"/>
    </source>
</evidence>
<gene>
    <name evidence="4" type="ORF">MEDL_26310</name>
</gene>
<dbReference type="PANTHER" id="PTHR24198:SF165">
    <property type="entry name" value="ANKYRIN REPEAT-CONTAINING PROTEIN-RELATED"/>
    <property type="match status" value="1"/>
</dbReference>
<dbReference type="InterPro" id="IPR036770">
    <property type="entry name" value="Ankyrin_rpt-contain_sf"/>
</dbReference>
<feature type="repeat" description="ANK" evidence="3">
    <location>
        <begin position="95"/>
        <end position="127"/>
    </location>
</feature>
<dbReference type="SUPFAM" id="SSF48403">
    <property type="entry name" value="Ankyrin repeat"/>
    <property type="match status" value="1"/>
</dbReference>
<keyword evidence="1" id="KW-0677">Repeat</keyword>
<keyword evidence="5" id="KW-1185">Reference proteome</keyword>
<dbReference type="Proteomes" id="UP000683360">
    <property type="component" value="Unassembled WGS sequence"/>
</dbReference>
<dbReference type="PROSITE" id="PS50297">
    <property type="entry name" value="ANK_REP_REGION"/>
    <property type="match status" value="2"/>
</dbReference>
<dbReference type="AlphaFoldDB" id="A0A8S3S1C3"/>
<reference evidence="4" key="1">
    <citation type="submission" date="2021-03" db="EMBL/GenBank/DDBJ databases">
        <authorList>
            <person name="Bekaert M."/>
        </authorList>
    </citation>
    <scope>NUCLEOTIDE SEQUENCE</scope>
</reference>
<dbReference type="SMART" id="SM00248">
    <property type="entry name" value="ANK"/>
    <property type="match status" value="5"/>
</dbReference>
<dbReference type="PRINTS" id="PR01415">
    <property type="entry name" value="ANKYRIN"/>
</dbReference>
<proteinExistence type="predicted"/>
<dbReference type="InterPro" id="IPR002110">
    <property type="entry name" value="Ankyrin_rpt"/>
</dbReference>
<dbReference type="PROSITE" id="PS50088">
    <property type="entry name" value="ANK_REPEAT"/>
    <property type="match status" value="2"/>
</dbReference>
<dbReference type="PANTHER" id="PTHR24198">
    <property type="entry name" value="ANKYRIN REPEAT AND PROTEIN KINASE DOMAIN-CONTAINING PROTEIN"/>
    <property type="match status" value="1"/>
</dbReference>
<organism evidence="4 5">
    <name type="scientific">Mytilus edulis</name>
    <name type="common">Blue mussel</name>
    <dbReference type="NCBI Taxonomy" id="6550"/>
    <lineage>
        <taxon>Eukaryota</taxon>
        <taxon>Metazoa</taxon>
        <taxon>Spiralia</taxon>
        <taxon>Lophotrochozoa</taxon>
        <taxon>Mollusca</taxon>
        <taxon>Bivalvia</taxon>
        <taxon>Autobranchia</taxon>
        <taxon>Pteriomorphia</taxon>
        <taxon>Mytilida</taxon>
        <taxon>Mytiloidea</taxon>
        <taxon>Mytilidae</taxon>
        <taxon>Mytilinae</taxon>
        <taxon>Mytilus</taxon>
    </lineage>
</organism>
<keyword evidence="2 3" id="KW-0040">ANK repeat</keyword>
<dbReference type="Pfam" id="PF12796">
    <property type="entry name" value="Ank_2"/>
    <property type="match status" value="2"/>
</dbReference>
<evidence type="ECO:0000256" key="2">
    <source>
        <dbReference type="ARBA" id="ARBA00023043"/>
    </source>
</evidence>
<feature type="repeat" description="ANK" evidence="3">
    <location>
        <begin position="162"/>
        <end position="188"/>
    </location>
</feature>
<evidence type="ECO:0000313" key="5">
    <source>
        <dbReference type="Proteomes" id="UP000683360"/>
    </source>
</evidence>
<evidence type="ECO:0000256" key="1">
    <source>
        <dbReference type="ARBA" id="ARBA00022737"/>
    </source>
</evidence>
<dbReference type="OrthoDB" id="6279784at2759"/>
<comment type="caution">
    <text evidence="4">The sequence shown here is derived from an EMBL/GenBank/DDBJ whole genome shotgun (WGS) entry which is preliminary data.</text>
</comment>